<evidence type="ECO:0000313" key="7">
    <source>
        <dbReference type="Proteomes" id="UP000192223"/>
    </source>
</evidence>
<feature type="transmembrane region" description="Helical" evidence="5">
    <location>
        <begin position="404"/>
        <end position="425"/>
    </location>
</feature>
<dbReference type="InterPro" id="IPR020846">
    <property type="entry name" value="MFS_dom"/>
</dbReference>
<dbReference type="SUPFAM" id="SSF103473">
    <property type="entry name" value="MFS general substrate transporter"/>
    <property type="match status" value="1"/>
</dbReference>
<feature type="transmembrane region" description="Helical" evidence="5">
    <location>
        <begin position="264"/>
        <end position="282"/>
    </location>
</feature>
<feature type="transmembrane region" description="Helical" evidence="5">
    <location>
        <begin position="463"/>
        <end position="484"/>
    </location>
</feature>
<dbReference type="Gene3D" id="1.20.1250.20">
    <property type="entry name" value="MFS general substrate transporter like domains"/>
    <property type="match status" value="1"/>
</dbReference>
<feature type="transmembrane region" description="Helical" evidence="5">
    <location>
        <begin position="30"/>
        <end position="49"/>
    </location>
</feature>
<evidence type="ECO:0000256" key="5">
    <source>
        <dbReference type="SAM" id="Phobius"/>
    </source>
</evidence>
<evidence type="ECO:0000256" key="4">
    <source>
        <dbReference type="ARBA" id="ARBA00023136"/>
    </source>
</evidence>
<evidence type="ECO:0000313" key="11">
    <source>
        <dbReference type="RefSeq" id="XP_018322252.1"/>
    </source>
</evidence>
<dbReference type="RefSeq" id="XP_018322251.1">
    <property type="nucleotide sequence ID" value="XM_018466749.2"/>
</dbReference>
<feature type="transmembrane region" description="Helical" evidence="5">
    <location>
        <begin position="349"/>
        <end position="369"/>
    </location>
</feature>
<dbReference type="PROSITE" id="PS50850">
    <property type="entry name" value="MFS"/>
    <property type="match status" value="1"/>
</dbReference>
<dbReference type="PANTHER" id="PTHR24064">
    <property type="entry name" value="SOLUTE CARRIER FAMILY 22 MEMBER"/>
    <property type="match status" value="1"/>
</dbReference>
<comment type="subcellular location">
    <subcellularLocation>
        <location evidence="1">Membrane</location>
        <topology evidence="1">Multi-pass membrane protein</topology>
    </subcellularLocation>
</comment>
<evidence type="ECO:0000313" key="8">
    <source>
        <dbReference type="RefSeq" id="XP_018322249.1"/>
    </source>
</evidence>
<organism evidence="7 12">
    <name type="scientific">Agrilus planipennis</name>
    <name type="common">Emerald ash borer</name>
    <name type="synonym">Agrilus marcopoli</name>
    <dbReference type="NCBI Taxonomy" id="224129"/>
    <lineage>
        <taxon>Eukaryota</taxon>
        <taxon>Metazoa</taxon>
        <taxon>Ecdysozoa</taxon>
        <taxon>Arthropoda</taxon>
        <taxon>Hexapoda</taxon>
        <taxon>Insecta</taxon>
        <taxon>Pterygota</taxon>
        <taxon>Neoptera</taxon>
        <taxon>Endopterygota</taxon>
        <taxon>Coleoptera</taxon>
        <taxon>Polyphaga</taxon>
        <taxon>Elateriformia</taxon>
        <taxon>Buprestoidea</taxon>
        <taxon>Buprestidae</taxon>
        <taxon>Agrilinae</taxon>
        <taxon>Agrilus</taxon>
    </lineage>
</organism>
<dbReference type="STRING" id="224129.A0A1W4WQ60"/>
<feature type="domain" description="Major facilitator superfamily (MFS) profile" evidence="6">
    <location>
        <begin position="109"/>
        <end position="520"/>
    </location>
</feature>
<dbReference type="RefSeq" id="XP_018322252.1">
    <property type="nucleotide sequence ID" value="XM_018466750.2"/>
</dbReference>
<evidence type="ECO:0000256" key="2">
    <source>
        <dbReference type="ARBA" id="ARBA00022692"/>
    </source>
</evidence>
<evidence type="ECO:0000313" key="12">
    <source>
        <dbReference type="RefSeq" id="XP_018322253.1"/>
    </source>
</evidence>
<keyword evidence="3 5" id="KW-1133">Transmembrane helix</keyword>
<gene>
    <name evidence="8 9 10 11 12" type="primary">LOC108734970</name>
</gene>
<feature type="transmembrane region" description="Helical" evidence="5">
    <location>
        <begin position="375"/>
        <end position="392"/>
    </location>
</feature>
<keyword evidence="4 5" id="KW-0472">Membrane</keyword>
<dbReference type="InterPro" id="IPR005828">
    <property type="entry name" value="MFS_sugar_transport-like"/>
</dbReference>
<dbReference type="KEGG" id="apln:108734970"/>
<feature type="transmembrane region" description="Helical" evidence="5">
    <location>
        <begin position="235"/>
        <end position="258"/>
    </location>
</feature>
<dbReference type="GO" id="GO:0016020">
    <property type="term" value="C:membrane"/>
    <property type="evidence" value="ECO:0007669"/>
    <property type="project" value="UniProtKB-SubCell"/>
</dbReference>
<accession>A0A1W4WQ60</accession>
<dbReference type="Proteomes" id="UP000192223">
    <property type="component" value="Unplaced"/>
</dbReference>
<evidence type="ECO:0000256" key="1">
    <source>
        <dbReference type="ARBA" id="ARBA00004141"/>
    </source>
</evidence>
<name>A0A1W4WQ60_AGRPL</name>
<reference evidence="8 9" key="1">
    <citation type="submission" date="2025-04" db="UniProtKB">
        <authorList>
            <consortium name="RefSeq"/>
        </authorList>
    </citation>
    <scope>IDENTIFICATION</scope>
    <source>
        <tissue evidence="8 9">Entire body</tissue>
    </source>
</reference>
<feature type="transmembrane region" description="Helical" evidence="5">
    <location>
        <begin position="431"/>
        <end position="451"/>
    </location>
</feature>
<feature type="transmembrane region" description="Helical" evidence="5">
    <location>
        <begin position="496"/>
        <end position="515"/>
    </location>
</feature>
<keyword evidence="2 5" id="KW-0812">Transmembrane</keyword>
<dbReference type="RefSeq" id="XP_018322249.1">
    <property type="nucleotide sequence ID" value="XM_018466747.2"/>
</dbReference>
<evidence type="ECO:0000259" key="6">
    <source>
        <dbReference type="PROSITE" id="PS50850"/>
    </source>
</evidence>
<evidence type="ECO:0000313" key="10">
    <source>
        <dbReference type="RefSeq" id="XP_018322251.1"/>
    </source>
</evidence>
<keyword evidence="7" id="KW-1185">Reference proteome</keyword>
<dbReference type="OrthoDB" id="5296287at2759"/>
<evidence type="ECO:0000256" key="3">
    <source>
        <dbReference type="ARBA" id="ARBA00022989"/>
    </source>
</evidence>
<dbReference type="RefSeq" id="XP_018322250.1">
    <property type="nucleotide sequence ID" value="XM_018466748.2"/>
</dbReference>
<sequence>MGQTENSIQSFDDLMELVGKNGTFQKRFNLIFNFALVVCISMANINIVIAMSVPDHWCKVPGQNLTNYTKEEWRRVNIPISEINGRTKTIYHKCSMYGYNVSNQDSKDLKYFSNITDCRYGWEYDKTWFQETIPSSENWVCSESLKVSNTFAVMRIADVLGTFICGQLGDVIGRKPIFVVSVLLVVIGNLVFTVTSTYYPLFLVAAFTAGFTSYTAYQAPLVIGMEISREKDKAYIAMLQNVGRTVGLCILPPFMWLIGHWKPFMVMSSLPCLLFFIPYRYIIESPRWLMSKGKSTKSLKAIKTIAKINGSTIPEDAAYILRSTPATKETTYGAMSLFSSWRMAKNTTCLVICWVVSFTTYLIMTLNISNVEGNPFLNFVYQGAIELPAIVLGRHFSDRIGRKLTNVGSFIATVLGCIPILFIVKGSSSEWILITCVVFLKFAIMLSYYVVGLQSVEMYPTCLRQTGIAVGGLSASALATLAPYVVHLGTSVDERYPYIIIAGLGALGSVCGLLLPETRHNSPDTLEEAKSFGKYKKSFEISVTSK</sequence>
<dbReference type="RefSeq" id="XP_018322253.1">
    <property type="nucleotide sequence ID" value="XM_018466751.2"/>
</dbReference>
<protein>
    <submittedName>
        <fullName evidence="8 9">Solute carrier family 22 member 21 isoform X1</fullName>
    </submittedName>
</protein>
<dbReference type="GeneID" id="108734970"/>
<evidence type="ECO:0000313" key="9">
    <source>
        <dbReference type="RefSeq" id="XP_018322250.1"/>
    </source>
</evidence>
<proteinExistence type="predicted"/>
<dbReference type="Pfam" id="PF00083">
    <property type="entry name" value="Sugar_tr"/>
    <property type="match status" value="1"/>
</dbReference>
<feature type="transmembrane region" description="Helical" evidence="5">
    <location>
        <begin position="201"/>
        <end position="223"/>
    </location>
</feature>
<dbReference type="AlphaFoldDB" id="A0A1W4WQ60"/>
<feature type="transmembrane region" description="Helical" evidence="5">
    <location>
        <begin position="177"/>
        <end position="195"/>
    </location>
</feature>
<dbReference type="GO" id="GO:0022857">
    <property type="term" value="F:transmembrane transporter activity"/>
    <property type="evidence" value="ECO:0007669"/>
    <property type="project" value="InterPro"/>
</dbReference>
<dbReference type="InterPro" id="IPR036259">
    <property type="entry name" value="MFS_trans_sf"/>
</dbReference>